<dbReference type="GO" id="GO:0016787">
    <property type="term" value="F:hydrolase activity"/>
    <property type="evidence" value="ECO:0007669"/>
    <property type="project" value="UniProtKB-KW"/>
</dbReference>
<evidence type="ECO:0000313" key="9">
    <source>
        <dbReference type="Proteomes" id="UP000199256"/>
    </source>
</evidence>
<evidence type="ECO:0000256" key="3">
    <source>
        <dbReference type="ARBA" id="ARBA00023186"/>
    </source>
</evidence>
<dbReference type="GO" id="GO:0009236">
    <property type="term" value="P:cobalamin biosynthetic process"/>
    <property type="evidence" value="ECO:0007669"/>
    <property type="project" value="InterPro"/>
</dbReference>
<feature type="domain" description="CobW C-terminal" evidence="7">
    <location>
        <begin position="264"/>
        <end position="355"/>
    </location>
</feature>
<dbReference type="InterPro" id="IPR012824">
    <property type="entry name" value="CobW"/>
</dbReference>
<dbReference type="Proteomes" id="UP000199256">
    <property type="component" value="Unassembled WGS sequence"/>
</dbReference>
<name>A0A1H7QD78_9GAMM</name>
<protein>
    <submittedName>
        <fullName evidence="8">Cobalamin biosynthesis protein CobW</fullName>
    </submittedName>
</protein>
<dbReference type="InterPro" id="IPR027417">
    <property type="entry name" value="P-loop_NTPase"/>
</dbReference>
<reference evidence="9" key="1">
    <citation type="submission" date="2016-10" db="EMBL/GenBank/DDBJ databases">
        <authorList>
            <person name="Varghese N."/>
            <person name="Submissions S."/>
        </authorList>
    </citation>
    <scope>NUCLEOTIDE SEQUENCE [LARGE SCALE GENOMIC DNA]</scope>
    <source>
        <strain evidence="9">DSM 241</strain>
    </source>
</reference>
<evidence type="ECO:0000256" key="4">
    <source>
        <dbReference type="ARBA" id="ARBA00034320"/>
    </source>
</evidence>
<dbReference type="RefSeq" id="WP_090255058.1">
    <property type="nucleotide sequence ID" value="NZ_FOAA01000017.1"/>
</dbReference>
<accession>A0A1H7QD78</accession>
<evidence type="ECO:0000256" key="5">
    <source>
        <dbReference type="ARBA" id="ARBA00045658"/>
    </source>
</evidence>
<comment type="similarity">
    <text evidence="4">Belongs to the SIMIBI class G3E GTPase family. ZNG1 subfamily.</text>
</comment>
<dbReference type="Pfam" id="PF07683">
    <property type="entry name" value="CobW_C"/>
    <property type="match status" value="1"/>
</dbReference>
<dbReference type="CDD" id="cd03112">
    <property type="entry name" value="CobW-like"/>
    <property type="match status" value="1"/>
</dbReference>
<evidence type="ECO:0000313" key="8">
    <source>
        <dbReference type="EMBL" id="SEL45903.1"/>
    </source>
</evidence>
<evidence type="ECO:0000259" key="7">
    <source>
        <dbReference type="SMART" id="SM00833"/>
    </source>
</evidence>
<dbReference type="EMBL" id="FOAA01000017">
    <property type="protein sequence ID" value="SEL45903.1"/>
    <property type="molecule type" value="Genomic_DNA"/>
</dbReference>
<evidence type="ECO:0000256" key="1">
    <source>
        <dbReference type="ARBA" id="ARBA00022741"/>
    </source>
</evidence>
<dbReference type="Gene3D" id="3.40.50.300">
    <property type="entry name" value="P-loop containing nucleotide triphosphate hydrolases"/>
    <property type="match status" value="1"/>
</dbReference>
<dbReference type="GO" id="GO:0000166">
    <property type="term" value="F:nucleotide binding"/>
    <property type="evidence" value="ECO:0007669"/>
    <property type="project" value="UniProtKB-KW"/>
</dbReference>
<keyword evidence="1" id="KW-0547">Nucleotide-binding</keyword>
<dbReference type="InterPro" id="IPR036627">
    <property type="entry name" value="CobW-likC_sf"/>
</dbReference>
<gene>
    <name evidence="8" type="ORF">SAMN05444515_11721</name>
</gene>
<evidence type="ECO:0000256" key="6">
    <source>
        <dbReference type="ARBA" id="ARBA00049117"/>
    </source>
</evidence>
<keyword evidence="2" id="KW-0378">Hydrolase</keyword>
<dbReference type="PANTHER" id="PTHR13748">
    <property type="entry name" value="COBW-RELATED"/>
    <property type="match status" value="1"/>
</dbReference>
<dbReference type="SMART" id="SM00833">
    <property type="entry name" value="CobW_C"/>
    <property type="match status" value="1"/>
</dbReference>
<sequence>MTSRSKIPATIVTGFLGSGKTTLLRHLLENAQGRRIAVIVNEFGELGMDGEILKGCGIGCDETGEDVGTLYELANGCLCCTVQEAFYPVMKALMERRDEIDHILIETSGLALPKPLVQAFNWPEIKTGCTVDAVVTVVDVPATAQGQFAANPEAVDRQRRSDPNLDHDSPLHELFEDQLSAADLVVLSKTDRVDAAAVEQVTKLVRAEIPPQVKVLSSDHGRVDPLLMMGLGSASEEHIHLRAGHHDHAHGEGDDHHDHDHDQFDSLVITLPQVDRDRLLEQLQQLVRDHRIFRVKGFAALPEKRMRLVVHGVGSRFDSYFDRPWRTEEERSTRLVVIGQDLSADALEQALQPAALTATA</sequence>
<dbReference type="STRING" id="1396821.SAMN05444515_11721"/>
<organism evidence="8 9">
    <name type="scientific">Ectothiorhodospira marina</name>
    <dbReference type="NCBI Taxonomy" id="1396821"/>
    <lineage>
        <taxon>Bacteria</taxon>
        <taxon>Pseudomonadati</taxon>
        <taxon>Pseudomonadota</taxon>
        <taxon>Gammaproteobacteria</taxon>
        <taxon>Chromatiales</taxon>
        <taxon>Ectothiorhodospiraceae</taxon>
        <taxon>Ectothiorhodospira</taxon>
    </lineage>
</organism>
<dbReference type="InterPro" id="IPR011629">
    <property type="entry name" value="CobW-like_C"/>
</dbReference>
<dbReference type="InterPro" id="IPR003495">
    <property type="entry name" value="CobW/HypB/UreG_nucleotide-bd"/>
</dbReference>
<dbReference type="PANTHER" id="PTHR13748:SF62">
    <property type="entry name" value="COBW DOMAIN-CONTAINING PROTEIN"/>
    <property type="match status" value="1"/>
</dbReference>
<proteinExistence type="inferred from homology"/>
<dbReference type="InterPro" id="IPR051316">
    <property type="entry name" value="Zinc-reg_GTPase_activator"/>
</dbReference>
<dbReference type="SUPFAM" id="SSF52540">
    <property type="entry name" value="P-loop containing nucleoside triphosphate hydrolases"/>
    <property type="match status" value="1"/>
</dbReference>
<keyword evidence="3" id="KW-0143">Chaperone</keyword>
<dbReference type="AlphaFoldDB" id="A0A1H7QD78"/>
<evidence type="ECO:0000256" key="2">
    <source>
        <dbReference type="ARBA" id="ARBA00022801"/>
    </source>
</evidence>
<dbReference type="NCBIfam" id="TIGR02475">
    <property type="entry name" value="CobW"/>
    <property type="match status" value="1"/>
</dbReference>
<dbReference type="SUPFAM" id="SSF90002">
    <property type="entry name" value="Hypothetical protein YjiA, C-terminal domain"/>
    <property type="match status" value="1"/>
</dbReference>
<dbReference type="OrthoDB" id="9808822at2"/>
<dbReference type="GO" id="GO:0005737">
    <property type="term" value="C:cytoplasm"/>
    <property type="evidence" value="ECO:0007669"/>
    <property type="project" value="TreeGrafter"/>
</dbReference>
<comment type="catalytic activity">
    <reaction evidence="6">
        <text>GTP + H2O = GDP + phosphate + H(+)</text>
        <dbReference type="Rhea" id="RHEA:19669"/>
        <dbReference type="ChEBI" id="CHEBI:15377"/>
        <dbReference type="ChEBI" id="CHEBI:15378"/>
        <dbReference type="ChEBI" id="CHEBI:37565"/>
        <dbReference type="ChEBI" id="CHEBI:43474"/>
        <dbReference type="ChEBI" id="CHEBI:58189"/>
    </reaction>
    <physiologicalReaction direction="left-to-right" evidence="6">
        <dbReference type="Rhea" id="RHEA:19670"/>
    </physiologicalReaction>
</comment>
<comment type="function">
    <text evidence="5">Zinc chaperone that directly transfers zinc cofactor to target proteins, thereby activating them. Zinc is transferred from the CXCC motif in the GTPase domain to the zinc binding site in target proteins in a process requiring GTP hydrolysis.</text>
</comment>
<dbReference type="Gene3D" id="3.30.1220.10">
    <property type="entry name" value="CobW-like, C-terminal domain"/>
    <property type="match status" value="1"/>
</dbReference>
<dbReference type="Pfam" id="PF02492">
    <property type="entry name" value="cobW"/>
    <property type="match status" value="1"/>
</dbReference>
<keyword evidence="9" id="KW-1185">Reference proteome</keyword>